<feature type="chain" id="PRO_5046115691" evidence="3">
    <location>
        <begin position="19"/>
        <end position="259"/>
    </location>
</feature>
<evidence type="ECO:0000256" key="3">
    <source>
        <dbReference type="SAM" id="SignalP"/>
    </source>
</evidence>
<feature type="compositionally biased region" description="Low complexity" evidence="2">
    <location>
        <begin position="225"/>
        <end position="238"/>
    </location>
</feature>
<evidence type="ECO:0000256" key="1">
    <source>
        <dbReference type="SAM" id="Coils"/>
    </source>
</evidence>
<gene>
    <name evidence="4" type="ORF">KN815_01710</name>
</gene>
<dbReference type="EMBL" id="JAHLEM010000014">
    <property type="protein sequence ID" value="MBU3862866.1"/>
    <property type="molecule type" value="Genomic_DNA"/>
</dbReference>
<feature type="non-terminal residue" evidence="4">
    <location>
        <position position="259"/>
    </location>
</feature>
<feature type="region of interest" description="Disordered" evidence="2">
    <location>
        <begin position="209"/>
        <end position="259"/>
    </location>
</feature>
<sequence length="259" mass="27552">MSGRIVGSVCAAAITATAALVPAVPAATATAAPSRPADRSVSELLTQLKTLYRKAEEATETYNATEEKLRKQRTRTRELTAELVHTRTELADSHDDAGRLARQQYQGHSTLSSYAFLLTLLTPHPESAADEARELDRAAGREAALMRRLTKGERHADTIATRARTALDKQLSLTAKRKKQRAKVEKKLHSIEKLLAALSTRQIAQVAQRERRQTAKAQRKLLDSGALGPANGAPDAPATGGGSGTTPAPAPAPGGGQAT</sequence>
<reference evidence="4 5" key="1">
    <citation type="submission" date="2021-06" db="EMBL/GenBank/DDBJ databases">
        <authorList>
            <person name="Pan X."/>
        </authorList>
    </citation>
    <scope>NUCLEOTIDE SEQUENCE [LARGE SCALE GENOMIC DNA]</scope>
    <source>
        <strain evidence="4 5">4503</strain>
    </source>
</reference>
<dbReference type="RefSeq" id="WP_372458226.1">
    <property type="nucleotide sequence ID" value="NZ_JAHLEM010000014.1"/>
</dbReference>
<evidence type="ECO:0000313" key="5">
    <source>
        <dbReference type="Proteomes" id="UP000720508"/>
    </source>
</evidence>
<keyword evidence="5" id="KW-1185">Reference proteome</keyword>
<comment type="caution">
    <text evidence="4">The sequence shown here is derived from an EMBL/GenBank/DDBJ whole genome shotgun (WGS) entry which is preliminary data.</text>
</comment>
<accession>A0ABS6C7J1</accession>
<protein>
    <submittedName>
        <fullName evidence="4">Peptidoglycan endopeptidase</fullName>
    </submittedName>
</protein>
<keyword evidence="3" id="KW-0732">Signal</keyword>
<evidence type="ECO:0000313" key="4">
    <source>
        <dbReference type="EMBL" id="MBU3862866.1"/>
    </source>
</evidence>
<evidence type="ECO:0000256" key="2">
    <source>
        <dbReference type="SAM" id="MobiDB-lite"/>
    </source>
</evidence>
<keyword evidence="1" id="KW-0175">Coiled coil</keyword>
<feature type="signal peptide" evidence="3">
    <location>
        <begin position="1"/>
        <end position="18"/>
    </location>
</feature>
<organism evidence="4 5">
    <name type="scientific">Streptomyces niphimycinicus</name>
    <dbReference type="NCBI Taxonomy" id="2842201"/>
    <lineage>
        <taxon>Bacteria</taxon>
        <taxon>Bacillati</taxon>
        <taxon>Actinomycetota</taxon>
        <taxon>Actinomycetes</taxon>
        <taxon>Kitasatosporales</taxon>
        <taxon>Streptomycetaceae</taxon>
        <taxon>Streptomyces</taxon>
    </lineage>
</organism>
<feature type="coiled-coil region" evidence="1">
    <location>
        <begin position="41"/>
        <end position="82"/>
    </location>
</feature>
<name>A0ABS6C7J1_9ACTN</name>
<dbReference type="Proteomes" id="UP000720508">
    <property type="component" value="Unassembled WGS sequence"/>
</dbReference>
<proteinExistence type="predicted"/>